<proteinExistence type="predicted"/>
<reference evidence="2" key="3">
    <citation type="submission" date="2016-06" db="UniProtKB">
        <authorList>
            <consortium name="WormBaseParasite"/>
        </authorList>
    </citation>
    <scope>IDENTIFICATION</scope>
</reference>
<protein>
    <submittedName>
        <fullName evidence="2">Ovule protein</fullName>
    </submittedName>
</protein>
<reference evidence="1" key="2">
    <citation type="submission" date="2014-05" db="EMBL/GenBank/DDBJ databases">
        <title>The genome and life-stage specific transcriptomes of Globodera pallida elucidate key aspects of plant parasitism by a cyst nematode.</title>
        <authorList>
            <person name="Cotton J.A."/>
            <person name="Lilley C.J."/>
            <person name="Jones L.M."/>
            <person name="Kikuchi T."/>
            <person name="Reid A.J."/>
            <person name="Thorpe P."/>
            <person name="Tsai I.J."/>
            <person name="Beasley H."/>
            <person name="Blok V."/>
            <person name="Cock P.J.A."/>
            <person name="Van den Akker S.E."/>
            <person name="Holroyd N."/>
            <person name="Hunt M."/>
            <person name="Mantelin S."/>
            <person name="Naghra H."/>
            <person name="Pain A."/>
            <person name="Palomares-Rius J.E."/>
            <person name="Zarowiecki M."/>
            <person name="Berriman M."/>
            <person name="Jones J.T."/>
            <person name="Urwin P.E."/>
        </authorList>
    </citation>
    <scope>NUCLEOTIDE SEQUENCE [LARGE SCALE GENOMIC DNA]</scope>
    <source>
        <strain evidence="1">Lindley</strain>
    </source>
</reference>
<dbReference type="AlphaFoldDB" id="A0A183CCD8"/>
<dbReference type="WBParaSite" id="GPLIN_001053900">
    <property type="protein sequence ID" value="GPLIN_001053900"/>
    <property type="gene ID" value="GPLIN_001053900"/>
</dbReference>
<sequence>LHIFWRAIADVVQQQLMPIRLMISIPTKAMLLSCRLIMCNLKTIFCGKISEERRPDHPGVKKEWTNFGKTMIN</sequence>
<organism evidence="1 2">
    <name type="scientific">Globodera pallida</name>
    <name type="common">Potato cyst nematode worm</name>
    <name type="synonym">Heterodera pallida</name>
    <dbReference type="NCBI Taxonomy" id="36090"/>
    <lineage>
        <taxon>Eukaryota</taxon>
        <taxon>Metazoa</taxon>
        <taxon>Ecdysozoa</taxon>
        <taxon>Nematoda</taxon>
        <taxon>Chromadorea</taxon>
        <taxon>Rhabditida</taxon>
        <taxon>Tylenchina</taxon>
        <taxon>Tylenchomorpha</taxon>
        <taxon>Tylenchoidea</taxon>
        <taxon>Heteroderidae</taxon>
        <taxon>Heteroderinae</taxon>
        <taxon>Globodera</taxon>
    </lineage>
</organism>
<reference evidence="1" key="1">
    <citation type="submission" date="2013-12" db="EMBL/GenBank/DDBJ databases">
        <authorList>
            <person name="Aslett M."/>
        </authorList>
    </citation>
    <scope>NUCLEOTIDE SEQUENCE [LARGE SCALE GENOMIC DNA]</scope>
    <source>
        <strain evidence="1">Lindley</strain>
    </source>
</reference>
<evidence type="ECO:0000313" key="1">
    <source>
        <dbReference type="Proteomes" id="UP000050741"/>
    </source>
</evidence>
<evidence type="ECO:0000313" key="2">
    <source>
        <dbReference type="WBParaSite" id="GPLIN_001053900"/>
    </source>
</evidence>
<keyword evidence="1" id="KW-1185">Reference proteome</keyword>
<accession>A0A183CCD8</accession>
<name>A0A183CCD8_GLOPA</name>
<dbReference type="Proteomes" id="UP000050741">
    <property type="component" value="Unassembled WGS sequence"/>
</dbReference>